<proteinExistence type="predicted"/>
<dbReference type="Gene3D" id="3.90.320.10">
    <property type="match status" value="1"/>
</dbReference>
<dbReference type="AlphaFoldDB" id="A0A0G1IFW0"/>
<dbReference type="Pfam" id="PF12705">
    <property type="entry name" value="PDDEXK_1"/>
    <property type="match status" value="1"/>
</dbReference>
<dbReference type="InterPro" id="IPR038726">
    <property type="entry name" value="PDDEXK_AddAB-type"/>
</dbReference>
<evidence type="ECO:0000313" key="3">
    <source>
        <dbReference type="Proteomes" id="UP000033977"/>
    </source>
</evidence>
<accession>A0A0G1IFW0</accession>
<organism evidence="2 3">
    <name type="scientific">Candidatus Giovannonibacteria bacterium GW2011_GWB1_44_23</name>
    <dbReference type="NCBI Taxonomy" id="1618652"/>
    <lineage>
        <taxon>Bacteria</taxon>
        <taxon>Candidatus Giovannoniibacteriota</taxon>
    </lineage>
</organism>
<gene>
    <name evidence="2" type="ORF">UW49_C0002G0104</name>
</gene>
<name>A0A0G1IFW0_9BACT</name>
<dbReference type="EMBL" id="LCIN01000002">
    <property type="protein sequence ID" value="KKT57708.1"/>
    <property type="molecule type" value="Genomic_DNA"/>
</dbReference>
<protein>
    <recommendedName>
        <fullName evidence="1">PD-(D/E)XK endonuclease-like domain-containing protein</fullName>
    </recommendedName>
</protein>
<comment type="caution">
    <text evidence="2">The sequence shown here is derived from an EMBL/GenBank/DDBJ whole genome shotgun (WGS) entry which is preliminary data.</text>
</comment>
<evidence type="ECO:0000259" key="1">
    <source>
        <dbReference type="Pfam" id="PF12705"/>
    </source>
</evidence>
<reference evidence="2 3" key="1">
    <citation type="journal article" date="2015" name="Nature">
        <title>rRNA introns, odd ribosomes, and small enigmatic genomes across a large radiation of phyla.</title>
        <authorList>
            <person name="Brown C.T."/>
            <person name="Hug L.A."/>
            <person name="Thomas B.C."/>
            <person name="Sharon I."/>
            <person name="Castelle C.J."/>
            <person name="Singh A."/>
            <person name="Wilkins M.J."/>
            <person name="Williams K.H."/>
            <person name="Banfield J.F."/>
        </authorList>
    </citation>
    <scope>NUCLEOTIDE SEQUENCE [LARGE SCALE GENOMIC DNA]</scope>
</reference>
<dbReference type="Proteomes" id="UP000033977">
    <property type="component" value="Unassembled WGS sequence"/>
</dbReference>
<dbReference type="InterPro" id="IPR011604">
    <property type="entry name" value="PDDEXK-like_dom_sf"/>
</dbReference>
<evidence type="ECO:0000313" key="2">
    <source>
        <dbReference type="EMBL" id="KKT57708.1"/>
    </source>
</evidence>
<feature type="domain" description="PD-(D/E)XK endonuclease-like" evidence="1">
    <location>
        <begin position="98"/>
        <end position="250"/>
    </location>
</feature>
<sequence length="260" mass="29698">MAEWSKALAWRASIPETGSRVRISPLPKMKTKEGLWKLSPSGLYGYTECRSCFWVDNHYKRAPMLPLLLNSAMDSILKARYDKYRAEGAFPPEAKELLKEGIKPFEDIAMLNELRVKPGALKVVDEDAGYELAGKIDDVLVETDGRLIPADYKSSGNAPKEDKQKYYRDQLAAYGFMFKKHGREVSDRAYLLHYFVKDKSNPSIEVKFVSHVDLVKINLNELEQKLAEMVKLLNKPYPGHNEDCEKCSYHNGRGEIFDIT</sequence>